<dbReference type="PANTHER" id="PTHR11863">
    <property type="entry name" value="STEROL DESATURASE"/>
    <property type="match status" value="1"/>
</dbReference>
<evidence type="ECO:0000313" key="11">
    <source>
        <dbReference type="EMBL" id="KAG8391437.1"/>
    </source>
</evidence>
<evidence type="ECO:0000256" key="3">
    <source>
        <dbReference type="ARBA" id="ARBA00022692"/>
    </source>
</evidence>
<gene>
    <name evidence="11" type="ORF">BUALT_Bualt01G0187700</name>
</gene>
<evidence type="ECO:0000259" key="8">
    <source>
        <dbReference type="Pfam" id="PF04116"/>
    </source>
</evidence>
<comment type="caution">
    <text evidence="11">The sequence shown here is derived from an EMBL/GenBank/DDBJ whole genome shotgun (WGS) entry which is preliminary data.</text>
</comment>
<evidence type="ECO:0000256" key="6">
    <source>
        <dbReference type="SAM" id="MobiDB-lite"/>
    </source>
</evidence>
<keyword evidence="12" id="KW-1185">Reference proteome</keyword>
<protein>
    <recommendedName>
        <fullName evidence="13">Fatty acid hydroxylase domain-containing protein</fullName>
    </recommendedName>
</protein>
<accession>A0AAV6YE56</accession>
<evidence type="ECO:0000313" key="12">
    <source>
        <dbReference type="Proteomes" id="UP000826271"/>
    </source>
</evidence>
<dbReference type="GO" id="GO:0005506">
    <property type="term" value="F:iron ion binding"/>
    <property type="evidence" value="ECO:0007669"/>
    <property type="project" value="InterPro"/>
</dbReference>
<dbReference type="InterPro" id="IPR006694">
    <property type="entry name" value="Fatty_acid_hydroxylase"/>
</dbReference>
<evidence type="ECO:0000256" key="5">
    <source>
        <dbReference type="ARBA" id="ARBA00023136"/>
    </source>
</evidence>
<evidence type="ECO:0000256" key="4">
    <source>
        <dbReference type="ARBA" id="ARBA00022989"/>
    </source>
</evidence>
<comment type="subcellular location">
    <subcellularLocation>
        <location evidence="1">Membrane</location>
        <topology evidence="1">Multi-pass membrane protein</topology>
    </subcellularLocation>
</comment>
<feature type="region of interest" description="Disordered" evidence="6">
    <location>
        <begin position="517"/>
        <end position="538"/>
    </location>
</feature>
<dbReference type="GO" id="GO:0008610">
    <property type="term" value="P:lipid biosynthetic process"/>
    <property type="evidence" value="ECO:0007669"/>
    <property type="project" value="InterPro"/>
</dbReference>
<evidence type="ECO:0000256" key="1">
    <source>
        <dbReference type="ARBA" id="ARBA00004141"/>
    </source>
</evidence>
<feature type="domain" description="Very-long-chain aldehyde decarbonylase CER1-like C-terminal" evidence="9">
    <location>
        <begin position="712"/>
        <end position="822"/>
    </location>
</feature>
<evidence type="ECO:0008006" key="13">
    <source>
        <dbReference type="Google" id="ProtNLM"/>
    </source>
</evidence>
<dbReference type="Pfam" id="PF22936">
    <property type="entry name" value="Pol_BBD"/>
    <property type="match status" value="1"/>
</dbReference>
<dbReference type="InterPro" id="IPR050307">
    <property type="entry name" value="Sterol_Desaturase_Related"/>
</dbReference>
<dbReference type="Proteomes" id="UP000826271">
    <property type="component" value="Unassembled WGS sequence"/>
</dbReference>
<reference evidence="11" key="1">
    <citation type="submission" date="2019-10" db="EMBL/GenBank/DDBJ databases">
        <authorList>
            <person name="Zhang R."/>
            <person name="Pan Y."/>
            <person name="Wang J."/>
            <person name="Ma R."/>
            <person name="Yu S."/>
        </authorList>
    </citation>
    <scope>NUCLEOTIDE SEQUENCE</scope>
    <source>
        <strain evidence="11">LA-IB0</strain>
        <tissue evidence="11">Leaf</tissue>
    </source>
</reference>
<evidence type="ECO:0000256" key="2">
    <source>
        <dbReference type="ARBA" id="ARBA00009324"/>
    </source>
</evidence>
<keyword evidence="5 7" id="KW-0472">Membrane</keyword>
<feature type="transmembrane region" description="Helical" evidence="7">
    <location>
        <begin position="18"/>
        <end position="36"/>
    </location>
</feature>
<dbReference type="GO" id="GO:0016491">
    <property type="term" value="F:oxidoreductase activity"/>
    <property type="evidence" value="ECO:0007669"/>
    <property type="project" value="InterPro"/>
</dbReference>
<dbReference type="GO" id="GO:0016020">
    <property type="term" value="C:membrane"/>
    <property type="evidence" value="ECO:0007669"/>
    <property type="project" value="UniProtKB-SubCell"/>
</dbReference>
<dbReference type="InterPro" id="IPR021940">
    <property type="entry name" value="CER1-like_C"/>
</dbReference>
<dbReference type="EMBL" id="WHWC01000001">
    <property type="protein sequence ID" value="KAG8391437.1"/>
    <property type="molecule type" value="Genomic_DNA"/>
</dbReference>
<feature type="transmembrane region" description="Helical" evidence="7">
    <location>
        <begin position="182"/>
        <end position="210"/>
    </location>
</feature>
<evidence type="ECO:0000256" key="7">
    <source>
        <dbReference type="SAM" id="Phobius"/>
    </source>
</evidence>
<keyword evidence="3 7" id="KW-0812">Transmembrane</keyword>
<feature type="domain" description="Retrovirus-related Pol polyprotein from transposon TNT 1-94-like beta-barrel" evidence="10">
    <location>
        <begin position="586"/>
        <end position="660"/>
    </location>
</feature>
<feature type="transmembrane region" description="Helical" evidence="7">
    <location>
        <begin position="99"/>
        <end position="119"/>
    </location>
</feature>
<organism evidence="11 12">
    <name type="scientific">Buddleja alternifolia</name>
    <dbReference type="NCBI Taxonomy" id="168488"/>
    <lineage>
        <taxon>Eukaryota</taxon>
        <taxon>Viridiplantae</taxon>
        <taxon>Streptophyta</taxon>
        <taxon>Embryophyta</taxon>
        <taxon>Tracheophyta</taxon>
        <taxon>Spermatophyta</taxon>
        <taxon>Magnoliopsida</taxon>
        <taxon>eudicotyledons</taxon>
        <taxon>Gunneridae</taxon>
        <taxon>Pentapetalae</taxon>
        <taxon>asterids</taxon>
        <taxon>lamiids</taxon>
        <taxon>Lamiales</taxon>
        <taxon>Scrophulariaceae</taxon>
        <taxon>Buddlejeae</taxon>
        <taxon>Buddleja</taxon>
    </lineage>
</organism>
<comment type="similarity">
    <text evidence="2">Belongs to the sterol desaturase family.</text>
</comment>
<feature type="transmembrane region" description="Helical" evidence="7">
    <location>
        <begin position="326"/>
        <end position="345"/>
    </location>
</feature>
<name>A0AAV6YE56_9LAMI</name>
<dbReference type="Pfam" id="PF12076">
    <property type="entry name" value="CER1-like_C"/>
    <property type="match status" value="1"/>
</dbReference>
<dbReference type="AlphaFoldDB" id="A0AAV6YE56"/>
<evidence type="ECO:0000259" key="9">
    <source>
        <dbReference type="Pfam" id="PF12076"/>
    </source>
</evidence>
<proteinExistence type="inferred from homology"/>
<dbReference type="Pfam" id="PF04116">
    <property type="entry name" value="FA_hydroxylase"/>
    <property type="match status" value="1"/>
</dbReference>
<dbReference type="InterPro" id="IPR054722">
    <property type="entry name" value="PolX-like_BBD"/>
</dbReference>
<feature type="domain" description="Fatty acid hydroxylase" evidence="8">
    <location>
        <begin position="138"/>
        <end position="272"/>
    </location>
</feature>
<evidence type="ECO:0000259" key="10">
    <source>
        <dbReference type="Pfam" id="PF22936"/>
    </source>
</evidence>
<keyword evidence="4 7" id="KW-1133">Transmembrane helix</keyword>
<sequence>MATKPGFLTDWPWKHLGSFKYMILAPWGIQSIYSFATKGKSERDYTNLMIIPFLIWRALHNQMWISYSRHRTAKGSNRIVDKSIEFEQVDRETNWDDQILLSGILIYFFNTTLSSASFLPTWRTDGIIITILLHSGPVEYLYYWLHRALHHHYLYSRYHSHHHSSIVTEPITSVIHPFAEHIAYFVLFGIPTVGTVLTGTASLVSLYGYITYIDLMNNMGHCNFELIPKSLFSIFPPLKYIMYTPSFHSLHHTQFRTNYSLFMPFYDYIHGTMDKSTDTLHEKSLERPEDHPDVIHLTHLTTPESIFHLEIGFASFASRPQNSSRWYMVLMWPLTFWSMMLNFFYGRTFIVERNFFEKLKLQSWAIPRYNIQYSLKWQKQAINDLIEEAILEADARGAKGEELNRSGQLYIEKHPKLRTKVVDGSSLAVAIVLNSIPKGTKEILFRGSLSKIGYAIVSALCHKGIQVATVYEYEKLKLSIGFQNLVVLSKNYTEKRNNNPGFSAHMAQQVTTNGLNLTSHASNHANTDPSSSAQINNAVGSPQLTSDQIAQLLSLLNKPSNQASDSSFHLAGISYCLSVKHTSNTWILDSGATDHITKSISLLESPKSLTIPKYVHLPDGSIVPVTHTGQVTLTPSIILQNVLFVPSFHHNLLSVSKLSNDSHCSLNFTPTSCIMQGPMLKIPMAIGKQVGGLYCFDPLSVVCNSTSSISLNKTEIWVIGDGLTEEEQLKAPKGTLFIPFSQFPPKKVRKDAFYYHTPSMVAPPSFQNMHACENWLPRKVMSAWRVAGLVHALEGWNVNECGDAMFDINNIWEAAIKHGFRPTTL</sequence>